<keyword evidence="2" id="KW-1185">Reference proteome</keyword>
<sequence length="116" mass="13074">MKRSHGLKVILLGILVGFMYTSCSSDQVLPREKCQDDVTYEEIRFLLNRKCATSGCHDGSSGYGDFRSYQGMVPDIKNGGIESEVLLKGTMPQNDTLSNMEFHLIQCWIDNGYLKE</sequence>
<dbReference type="EMBL" id="JAHVHU010000006">
    <property type="protein sequence ID" value="MBY5957698.1"/>
    <property type="molecule type" value="Genomic_DNA"/>
</dbReference>
<dbReference type="Proteomes" id="UP000753961">
    <property type="component" value="Unassembled WGS sequence"/>
</dbReference>
<comment type="caution">
    <text evidence="1">The sequence shown here is derived from an EMBL/GenBank/DDBJ whole genome shotgun (WGS) entry which is preliminary data.</text>
</comment>
<organism evidence="1 2">
    <name type="scientific">Membranihabitans marinus</name>
    <dbReference type="NCBI Taxonomy" id="1227546"/>
    <lineage>
        <taxon>Bacteria</taxon>
        <taxon>Pseudomonadati</taxon>
        <taxon>Bacteroidota</taxon>
        <taxon>Saprospiria</taxon>
        <taxon>Saprospirales</taxon>
        <taxon>Saprospiraceae</taxon>
        <taxon>Membranihabitans</taxon>
    </lineage>
</organism>
<gene>
    <name evidence="1" type="ORF">KUV50_06130</name>
</gene>
<reference evidence="1" key="1">
    <citation type="submission" date="2021-06" db="EMBL/GenBank/DDBJ databases">
        <title>44 bacteria genomes isolated from Dapeng, Shenzhen.</title>
        <authorList>
            <person name="Zheng W."/>
            <person name="Yu S."/>
            <person name="Huang Y."/>
        </authorList>
    </citation>
    <scope>NUCLEOTIDE SEQUENCE</scope>
    <source>
        <strain evidence="1">DP5N28-2</strain>
    </source>
</reference>
<evidence type="ECO:0000313" key="2">
    <source>
        <dbReference type="Proteomes" id="UP000753961"/>
    </source>
</evidence>
<name>A0A953HNB5_9BACT</name>
<evidence type="ECO:0000313" key="1">
    <source>
        <dbReference type="EMBL" id="MBY5957698.1"/>
    </source>
</evidence>
<accession>A0A953HNB5</accession>
<dbReference type="AlphaFoldDB" id="A0A953HNB5"/>
<dbReference type="RefSeq" id="WP_222579222.1">
    <property type="nucleotide sequence ID" value="NZ_JAHVHU010000006.1"/>
</dbReference>
<proteinExistence type="predicted"/>
<evidence type="ECO:0008006" key="3">
    <source>
        <dbReference type="Google" id="ProtNLM"/>
    </source>
</evidence>
<protein>
    <recommendedName>
        <fullName evidence="3">Cytochrome C Planctomycete-type domain-containing protein</fullName>
    </recommendedName>
</protein>